<evidence type="ECO:0000256" key="3">
    <source>
        <dbReference type="ARBA" id="ARBA00022729"/>
    </source>
</evidence>
<dbReference type="Proteomes" id="UP000180088">
    <property type="component" value="Unassembled WGS sequence"/>
</dbReference>
<dbReference type="PANTHER" id="PTHR30381">
    <property type="entry name" value="FLAGELLAR P-RING PERIPLASMIC PROTEIN FLGI"/>
    <property type="match status" value="1"/>
</dbReference>
<evidence type="ECO:0000256" key="1">
    <source>
        <dbReference type="ARBA" id="ARBA00002591"/>
    </source>
</evidence>
<comment type="subcellular location">
    <subcellularLocation>
        <location evidence="2 5">Bacterial flagellum basal body</location>
    </subcellularLocation>
</comment>
<dbReference type="PRINTS" id="PR01010">
    <property type="entry name" value="FLGPRINGFLGI"/>
</dbReference>
<evidence type="ECO:0000313" key="6">
    <source>
        <dbReference type="EMBL" id="OHX12071.1"/>
    </source>
</evidence>
<name>A0A1S1WXP7_9NEIS</name>
<protein>
    <recommendedName>
        <fullName evidence="5">Flagellar P-ring protein</fullName>
    </recommendedName>
    <alternativeName>
        <fullName evidence="5">Basal body P-ring protein</fullName>
    </alternativeName>
</protein>
<dbReference type="OrthoDB" id="9786431at2"/>
<dbReference type="NCBIfam" id="NF003676">
    <property type="entry name" value="PRK05303.1"/>
    <property type="match status" value="1"/>
</dbReference>
<organism evidence="6 7">
    <name type="scientific">Chromobacterium sphagni</name>
    <dbReference type="NCBI Taxonomy" id="1903179"/>
    <lineage>
        <taxon>Bacteria</taxon>
        <taxon>Pseudomonadati</taxon>
        <taxon>Pseudomonadota</taxon>
        <taxon>Betaproteobacteria</taxon>
        <taxon>Neisseriales</taxon>
        <taxon>Chromobacteriaceae</taxon>
        <taxon>Chromobacterium</taxon>
    </lineage>
</organism>
<dbReference type="GO" id="GO:0009428">
    <property type="term" value="C:bacterial-type flagellum basal body, distal rod, P ring"/>
    <property type="evidence" value="ECO:0007669"/>
    <property type="project" value="InterPro"/>
</dbReference>
<keyword evidence="6" id="KW-0282">Flagellum</keyword>
<gene>
    <name evidence="5" type="primary">flgI</name>
    <name evidence="6" type="ORF">BI347_00115</name>
</gene>
<dbReference type="InterPro" id="IPR001782">
    <property type="entry name" value="Flag_FlgI"/>
</dbReference>
<dbReference type="HAMAP" id="MF_00416">
    <property type="entry name" value="FlgI"/>
    <property type="match status" value="1"/>
</dbReference>
<comment type="function">
    <text evidence="1 5">Assembles around the rod to form the L-ring and probably protects the motor/basal body from shearing forces during rotation.</text>
</comment>
<keyword evidence="6" id="KW-0966">Cell projection</keyword>
<dbReference type="GO" id="GO:0071973">
    <property type="term" value="P:bacterial-type flagellum-dependent cell motility"/>
    <property type="evidence" value="ECO:0007669"/>
    <property type="project" value="InterPro"/>
</dbReference>
<keyword evidence="3" id="KW-0732">Signal</keyword>
<comment type="similarity">
    <text evidence="5">Belongs to the FlgI family.</text>
</comment>
<dbReference type="AlphaFoldDB" id="A0A1S1WXP7"/>
<reference evidence="6 7" key="1">
    <citation type="submission" date="2016-09" db="EMBL/GenBank/DDBJ databases">
        <title>Chromobacterium muskegensis sp. nov., an insecticidal bacterium isolated from Sphagnum bogs.</title>
        <authorList>
            <person name="Sparks M.E."/>
            <person name="Blackburn M.B."/>
            <person name="Gundersen-Rindal D.E."/>
            <person name="Mitchell A."/>
            <person name="Farrar R."/>
            <person name="Kuhar D."/>
        </authorList>
    </citation>
    <scope>NUCLEOTIDE SEQUENCE [LARGE SCALE GENOMIC DNA]</scope>
    <source>
        <strain evidence="6 7">37-2</strain>
    </source>
</reference>
<accession>A0A1S1WXP7</accession>
<evidence type="ECO:0000313" key="7">
    <source>
        <dbReference type="Proteomes" id="UP000180088"/>
    </source>
</evidence>
<dbReference type="PANTHER" id="PTHR30381:SF0">
    <property type="entry name" value="FLAGELLAR P-RING PROTEIN"/>
    <property type="match status" value="1"/>
</dbReference>
<dbReference type="Pfam" id="PF02119">
    <property type="entry name" value="FlgI"/>
    <property type="match status" value="1"/>
</dbReference>
<proteinExistence type="inferred from homology"/>
<comment type="subunit">
    <text evidence="5">The basal body constitutes a major portion of the flagellar organelle and consists of four rings (L,P,S, and M) mounted on a central rod.</text>
</comment>
<dbReference type="GO" id="GO:0030288">
    <property type="term" value="C:outer membrane-bounded periplasmic space"/>
    <property type="evidence" value="ECO:0007669"/>
    <property type="project" value="InterPro"/>
</dbReference>
<dbReference type="RefSeq" id="WP_071115045.1">
    <property type="nucleotide sequence ID" value="NZ_MKCS01000001.1"/>
</dbReference>
<evidence type="ECO:0000256" key="2">
    <source>
        <dbReference type="ARBA" id="ARBA00004117"/>
    </source>
</evidence>
<comment type="caution">
    <text evidence="6">The sequence shown here is derived from an EMBL/GenBank/DDBJ whole genome shotgun (WGS) entry which is preliminary data.</text>
</comment>
<dbReference type="GO" id="GO:0005198">
    <property type="term" value="F:structural molecule activity"/>
    <property type="evidence" value="ECO:0007669"/>
    <property type="project" value="InterPro"/>
</dbReference>
<keyword evidence="6" id="KW-0969">Cilium</keyword>
<keyword evidence="4 5" id="KW-0975">Bacterial flagellum</keyword>
<dbReference type="EMBL" id="MKCS01000001">
    <property type="protein sequence ID" value="OHX12071.1"/>
    <property type="molecule type" value="Genomic_DNA"/>
</dbReference>
<evidence type="ECO:0000256" key="5">
    <source>
        <dbReference type="HAMAP-Rule" id="MF_00416"/>
    </source>
</evidence>
<dbReference type="STRING" id="1903179.BI347_00115"/>
<sequence length="374" mass="39310">MKKSRWLQSILQGGAVLLLGISLAQAGERIKDLGRFGGWRDNQLIGYGLVTGLAGSGDSQRSQMTQQSLANMLKQFELSLGPDQVNSRNVAAVMVTANLPPLLEPGARIDVTVTSIGDARSLLGGSLLQTPLKGIDGQVYVLAQGALSVGGYRYDSNGNMVQKNHPTVGQIPAGGIVEQAVATSFIRDNAAELLLASPDFTTAERIAKAINRTLGGQIATPLGAGKVRIWVDASTTAGAMDLLSRIESIEVTPDERARVVVNERTGTVVAGGDVRLSAVTVVHGDLKISVVTDYQVSQPQPFIGSAGEVRTVVVPQTRMAVQEKPLPGINLKGNSTIADLVAALNRIHASPRDVIAVLQAIRTAGALHAELVIQ</sequence>
<evidence type="ECO:0000256" key="4">
    <source>
        <dbReference type="ARBA" id="ARBA00023143"/>
    </source>
</evidence>